<evidence type="ECO:0000313" key="1">
    <source>
        <dbReference type="EMBL" id="MCV0322691.1"/>
    </source>
</evidence>
<evidence type="ECO:0000313" key="2">
    <source>
        <dbReference type="Proteomes" id="UP001208054"/>
    </source>
</evidence>
<accession>A0ABT2XGC9</accession>
<protein>
    <submittedName>
        <fullName evidence="1">Immunity 52 family protein</fullName>
    </submittedName>
</protein>
<dbReference type="EMBL" id="JAHWBK010000001">
    <property type="protein sequence ID" value="MCV0322691.1"/>
    <property type="molecule type" value="Genomic_DNA"/>
</dbReference>
<sequence>MKRWYALPSSAKGKSIPLEDTGAILARMERDIEKDRGRFGDFNELGASLLLANVDNGRDWRMPGLVVLGLDPTMGSHKFRLVGIEPFGEAVPDLMLNAMIGLVEEVKPLYACTDVKAQTREKGLVTYQLDRRLYQHRRYFGWMGFVPAQITHAQIPDAHAVHAVDGQGTVIVSVPGMFDPTDDAQVDKVHRVEMDLASYDLLPVTDPSLKG</sequence>
<name>A0ABT2XGC9_9GAMM</name>
<organism evidence="1 2">
    <name type="scientific">Stenotrophomonas riyadhensis</name>
    <dbReference type="NCBI Taxonomy" id="2859893"/>
    <lineage>
        <taxon>Bacteria</taxon>
        <taxon>Pseudomonadati</taxon>
        <taxon>Pseudomonadota</taxon>
        <taxon>Gammaproteobacteria</taxon>
        <taxon>Lysobacterales</taxon>
        <taxon>Lysobacteraceae</taxon>
        <taxon>Stenotrophomonas</taxon>
    </lineage>
</organism>
<comment type="caution">
    <text evidence="1">The sequence shown here is derived from an EMBL/GenBank/DDBJ whole genome shotgun (WGS) entry which is preliminary data.</text>
</comment>
<keyword evidence="2" id="KW-1185">Reference proteome</keyword>
<dbReference type="RefSeq" id="WP_180846216.1">
    <property type="nucleotide sequence ID" value="NZ_JAHWBK010000001.1"/>
</dbReference>
<gene>
    <name evidence="1" type="ORF">KYJ44_00010</name>
</gene>
<dbReference type="Proteomes" id="UP001208054">
    <property type="component" value="Unassembled WGS sequence"/>
</dbReference>
<proteinExistence type="predicted"/>
<reference evidence="1 2" key="1">
    <citation type="submission" date="2021-07" db="EMBL/GenBank/DDBJ databases">
        <title>Clinical implication of Pseudomonas aeruginosa: further insight on the antimicrobial resistance.</title>
        <authorList>
            <person name="Macori G."/>
            <person name="Fanning S."/>
            <person name="Alqahtani A."/>
        </authorList>
    </citation>
    <scope>NUCLEOTIDE SEQUENCE [LARGE SCALE GENOMIC DNA]</scope>
    <source>
        <strain evidence="1 2">CFS3442</strain>
    </source>
</reference>